<dbReference type="InterPro" id="IPR001099">
    <property type="entry name" value="Chalcone/stilbene_synt_N"/>
</dbReference>
<evidence type="ECO:0000256" key="3">
    <source>
        <dbReference type="PIRSR" id="PIRSR000451-1"/>
    </source>
</evidence>
<dbReference type="GO" id="GO:0030639">
    <property type="term" value="P:polyketide biosynthetic process"/>
    <property type="evidence" value="ECO:0007669"/>
    <property type="project" value="TreeGrafter"/>
</dbReference>
<dbReference type="STRING" id="1826909.A5893_13610"/>
<sequence>MGSIISAIGTSNPSNKFSQEQIFSFMKDAHQLDDNNSRRLESLYKGSGIDFRHSVLNDFGKERGDYDFFGNDLGLEPFPTTSKRGDIFQSHALNLSLTAIEDCTKNLKNFDKKTVTHLITVSCTGMYAPGLDIEIVEKLGLNVSVERTCINFMGCYGAFNALKVADYICRAQPTSTVLIVDVELCTLHFQRENTLDNWLANSLFADGASAVIVKNEEFAEEKLFEINSFYTEVVTEARNEMAWKIGNHGFEMQLTNKVSKQIKSGIKNIADKLLKKANLAIDEIGSFAIHPGGRKILEVCDEVFKLSTLQNEPAYTVLKNFGNMSSTTVIFVLAELSKKLKINKSEEQIMSFAFGPGLTFESMILKYA</sequence>
<comment type="caution">
    <text evidence="6">The sequence shown here is derived from an EMBL/GenBank/DDBJ whole genome shotgun (WGS) entry which is preliminary data.</text>
</comment>
<dbReference type="GO" id="GO:0016747">
    <property type="term" value="F:acyltransferase activity, transferring groups other than amino-acyl groups"/>
    <property type="evidence" value="ECO:0007669"/>
    <property type="project" value="InterPro"/>
</dbReference>
<dbReference type="EMBL" id="LWHJ01000030">
    <property type="protein sequence ID" value="OAQ38458.1"/>
    <property type="molecule type" value="Genomic_DNA"/>
</dbReference>
<dbReference type="PANTHER" id="PTHR11877">
    <property type="entry name" value="HYDROXYMETHYLGLUTARYL-COA SYNTHASE"/>
    <property type="match status" value="1"/>
</dbReference>
<accession>A0A179DBV3</accession>
<organism evidence="6 7">
    <name type="scientific">Pedobacter psychrophilus</name>
    <dbReference type="NCBI Taxonomy" id="1826909"/>
    <lineage>
        <taxon>Bacteria</taxon>
        <taxon>Pseudomonadati</taxon>
        <taxon>Bacteroidota</taxon>
        <taxon>Sphingobacteriia</taxon>
        <taxon>Sphingobacteriales</taxon>
        <taxon>Sphingobacteriaceae</taxon>
        <taxon>Pedobacter</taxon>
    </lineage>
</organism>
<dbReference type="RefSeq" id="WP_068823230.1">
    <property type="nucleotide sequence ID" value="NZ_LWHJ01000030.1"/>
</dbReference>
<name>A0A179DBV3_9SPHI</name>
<comment type="similarity">
    <text evidence="1">Belongs to the thiolase-like superfamily. Chalcone/stilbene synthases family.</text>
</comment>
<dbReference type="OrthoDB" id="9786288at2"/>
<feature type="active site" description="Acyl-thioester intermediate" evidence="3">
    <location>
        <position position="155"/>
    </location>
</feature>
<dbReference type="CDD" id="cd00831">
    <property type="entry name" value="CHS_like"/>
    <property type="match status" value="1"/>
</dbReference>
<dbReference type="Pfam" id="PF00195">
    <property type="entry name" value="Chal_sti_synt_N"/>
    <property type="match status" value="1"/>
</dbReference>
<evidence type="ECO:0000259" key="5">
    <source>
        <dbReference type="Pfam" id="PF02797"/>
    </source>
</evidence>
<dbReference type="InterPro" id="IPR012328">
    <property type="entry name" value="Chalcone/stilbene_synt_C"/>
</dbReference>
<dbReference type="AlphaFoldDB" id="A0A179DBV3"/>
<evidence type="ECO:0000313" key="7">
    <source>
        <dbReference type="Proteomes" id="UP000078459"/>
    </source>
</evidence>
<dbReference type="Proteomes" id="UP000078459">
    <property type="component" value="Unassembled WGS sequence"/>
</dbReference>
<dbReference type="InterPro" id="IPR016039">
    <property type="entry name" value="Thiolase-like"/>
</dbReference>
<dbReference type="PIRSF" id="PIRSF000451">
    <property type="entry name" value="PKS_III"/>
    <property type="match status" value="1"/>
</dbReference>
<evidence type="ECO:0000313" key="6">
    <source>
        <dbReference type="EMBL" id="OAQ38458.1"/>
    </source>
</evidence>
<keyword evidence="2" id="KW-0808">Transferase</keyword>
<dbReference type="SUPFAM" id="SSF53901">
    <property type="entry name" value="Thiolase-like"/>
    <property type="match status" value="1"/>
</dbReference>
<feature type="domain" description="Chalcone/stilbene synthase N-terminal" evidence="4">
    <location>
        <begin position="4"/>
        <end position="214"/>
    </location>
</feature>
<gene>
    <name evidence="6" type="ORF">A5893_13610</name>
</gene>
<proteinExistence type="inferred from homology"/>
<evidence type="ECO:0000256" key="2">
    <source>
        <dbReference type="ARBA" id="ARBA00022679"/>
    </source>
</evidence>
<protein>
    <submittedName>
        <fullName evidence="6">Naringenin-chalcone synthase</fullName>
    </submittedName>
</protein>
<dbReference type="Gene3D" id="3.40.47.10">
    <property type="match status" value="2"/>
</dbReference>
<reference evidence="6 7" key="1">
    <citation type="submission" date="2016-04" db="EMBL/GenBank/DDBJ databases">
        <authorList>
            <person name="Evans L.H."/>
            <person name="Alamgir A."/>
            <person name="Owens N."/>
            <person name="Weber N.D."/>
            <person name="Virtaneva K."/>
            <person name="Barbian K."/>
            <person name="Babar A."/>
            <person name="Rosenke K."/>
        </authorList>
    </citation>
    <scope>NUCLEOTIDE SEQUENCE [LARGE SCALE GENOMIC DNA]</scope>
    <source>
        <strain evidence="6 7">CCM 8644</strain>
    </source>
</reference>
<dbReference type="Pfam" id="PF02797">
    <property type="entry name" value="Chal_sti_synt_C"/>
    <property type="match status" value="1"/>
</dbReference>
<evidence type="ECO:0000256" key="1">
    <source>
        <dbReference type="ARBA" id="ARBA00005531"/>
    </source>
</evidence>
<keyword evidence="7" id="KW-1185">Reference proteome</keyword>
<dbReference type="InterPro" id="IPR011141">
    <property type="entry name" value="Polyketide_synthase_type-III"/>
</dbReference>
<reference evidence="6 7" key="2">
    <citation type="submission" date="2016-06" db="EMBL/GenBank/DDBJ databases">
        <title>Pedobacter psychrophilus sp. nov., isolated from Antarctic fragmentary rock.</title>
        <authorList>
            <person name="Svec P."/>
        </authorList>
    </citation>
    <scope>NUCLEOTIDE SEQUENCE [LARGE SCALE GENOMIC DNA]</scope>
    <source>
        <strain evidence="6 7">CCM 8644</strain>
    </source>
</reference>
<feature type="domain" description="Chalcone/stilbene synthase C-terminal" evidence="5">
    <location>
        <begin position="229"/>
        <end position="366"/>
    </location>
</feature>
<dbReference type="PANTHER" id="PTHR11877:SF46">
    <property type="entry name" value="TYPE III POLYKETIDE SYNTHASE A"/>
    <property type="match status" value="1"/>
</dbReference>
<evidence type="ECO:0000259" key="4">
    <source>
        <dbReference type="Pfam" id="PF00195"/>
    </source>
</evidence>